<reference evidence="3" key="1">
    <citation type="journal article" date="2019" name="bioRxiv">
        <title>Genomics, evolutionary history and diagnostics of the Alternaria alternata species group including apple and Asian pear pathotypes.</title>
        <authorList>
            <person name="Armitage A.D."/>
            <person name="Cockerton H.M."/>
            <person name="Sreenivasaprasad S."/>
            <person name="Woodhall J.W."/>
            <person name="Lane C.R."/>
            <person name="Harrison R.J."/>
            <person name="Clarkson J.P."/>
        </authorList>
    </citation>
    <scope>NUCLEOTIDE SEQUENCE [LARGE SCALE GENOMIC DNA]</scope>
    <source>
        <strain evidence="3">FERA 1177</strain>
    </source>
</reference>
<keyword evidence="1" id="KW-0732">Signal</keyword>
<gene>
    <name evidence="2" type="ORF">AA0117_g4320</name>
</gene>
<evidence type="ECO:0000313" key="3">
    <source>
        <dbReference type="Proteomes" id="UP000291422"/>
    </source>
</evidence>
<evidence type="ECO:0000256" key="1">
    <source>
        <dbReference type="SAM" id="SignalP"/>
    </source>
</evidence>
<evidence type="ECO:0000313" key="2">
    <source>
        <dbReference type="EMBL" id="RYN78400.1"/>
    </source>
</evidence>
<organism evidence="2 3">
    <name type="scientific">Alternaria alternata</name>
    <name type="common">Alternaria rot fungus</name>
    <name type="synonym">Torula alternata</name>
    <dbReference type="NCBI Taxonomy" id="5599"/>
    <lineage>
        <taxon>Eukaryota</taxon>
        <taxon>Fungi</taxon>
        <taxon>Dikarya</taxon>
        <taxon>Ascomycota</taxon>
        <taxon>Pezizomycotina</taxon>
        <taxon>Dothideomycetes</taxon>
        <taxon>Pleosporomycetidae</taxon>
        <taxon>Pleosporales</taxon>
        <taxon>Pleosporineae</taxon>
        <taxon>Pleosporaceae</taxon>
        <taxon>Alternaria</taxon>
        <taxon>Alternaria sect. Alternaria</taxon>
        <taxon>Alternaria alternata complex</taxon>
    </lineage>
</organism>
<feature type="chain" id="PRO_5020679838" evidence="1">
    <location>
        <begin position="19"/>
        <end position="136"/>
    </location>
</feature>
<dbReference type="EMBL" id="PDXD01000007">
    <property type="protein sequence ID" value="RYN78400.1"/>
    <property type="molecule type" value="Genomic_DNA"/>
</dbReference>
<proteinExistence type="predicted"/>
<feature type="signal peptide" evidence="1">
    <location>
        <begin position="1"/>
        <end position="18"/>
    </location>
</feature>
<dbReference type="AlphaFoldDB" id="A0A4Q4NK08"/>
<sequence length="136" mass="15218">MHNSIIPLVVTVATVALASPVAEPAATRMPVAATTTSGLFSDGVTTSVPDHDQTHRKADFAQCEQDEALFSSREAQRQQQEAEDFHYYYSEASANEEDPNQRAWKDHRGMTEKMDWNRLAEKRDGKRKHGVVCSIL</sequence>
<dbReference type="Proteomes" id="UP000291422">
    <property type="component" value="Unassembled WGS sequence"/>
</dbReference>
<accession>A0A4Q4NK08</accession>
<name>A0A4Q4NK08_ALTAL</name>
<protein>
    <submittedName>
        <fullName evidence="2">Uncharacterized protein</fullName>
    </submittedName>
</protein>
<comment type="caution">
    <text evidence="2">The sequence shown here is derived from an EMBL/GenBank/DDBJ whole genome shotgun (WGS) entry which is preliminary data.</text>
</comment>